<dbReference type="InterPro" id="IPR001810">
    <property type="entry name" value="F-box_dom"/>
</dbReference>
<dbReference type="Gene3D" id="1.20.1280.50">
    <property type="match status" value="1"/>
</dbReference>
<evidence type="ECO:0000313" key="3">
    <source>
        <dbReference type="Proteomes" id="UP000813824"/>
    </source>
</evidence>
<accession>A0A8K0UVU7</accession>
<protein>
    <recommendedName>
        <fullName evidence="1">F-box domain-containing protein</fullName>
    </recommendedName>
</protein>
<dbReference type="Proteomes" id="UP000813824">
    <property type="component" value="Unassembled WGS sequence"/>
</dbReference>
<reference evidence="2" key="1">
    <citation type="journal article" date="2021" name="New Phytol.">
        <title>Evolutionary innovations through gain and loss of genes in the ectomycorrhizal Boletales.</title>
        <authorList>
            <person name="Wu G."/>
            <person name="Miyauchi S."/>
            <person name="Morin E."/>
            <person name="Kuo A."/>
            <person name="Drula E."/>
            <person name="Varga T."/>
            <person name="Kohler A."/>
            <person name="Feng B."/>
            <person name="Cao Y."/>
            <person name="Lipzen A."/>
            <person name="Daum C."/>
            <person name="Hundley H."/>
            <person name="Pangilinan J."/>
            <person name="Johnson J."/>
            <person name="Barry K."/>
            <person name="LaButti K."/>
            <person name="Ng V."/>
            <person name="Ahrendt S."/>
            <person name="Min B."/>
            <person name="Choi I.G."/>
            <person name="Park H."/>
            <person name="Plett J.M."/>
            <person name="Magnuson J."/>
            <person name="Spatafora J.W."/>
            <person name="Nagy L.G."/>
            <person name="Henrissat B."/>
            <person name="Grigoriev I.V."/>
            <person name="Yang Z.L."/>
            <person name="Xu J."/>
            <person name="Martin F.M."/>
        </authorList>
    </citation>
    <scope>NUCLEOTIDE SEQUENCE</scope>
    <source>
        <strain evidence="2">KKN 215</strain>
    </source>
</reference>
<organism evidence="2 3">
    <name type="scientific">Cristinia sonorae</name>
    <dbReference type="NCBI Taxonomy" id="1940300"/>
    <lineage>
        <taxon>Eukaryota</taxon>
        <taxon>Fungi</taxon>
        <taxon>Dikarya</taxon>
        <taxon>Basidiomycota</taxon>
        <taxon>Agaricomycotina</taxon>
        <taxon>Agaricomycetes</taxon>
        <taxon>Agaricomycetidae</taxon>
        <taxon>Agaricales</taxon>
        <taxon>Pleurotineae</taxon>
        <taxon>Stephanosporaceae</taxon>
        <taxon>Cristinia</taxon>
    </lineage>
</organism>
<dbReference type="PROSITE" id="PS50181">
    <property type="entry name" value="FBOX"/>
    <property type="match status" value="1"/>
</dbReference>
<name>A0A8K0UVU7_9AGAR</name>
<dbReference type="AlphaFoldDB" id="A0A8K0UVU7"/>
<sequence>MIQQLDRAQRITGDDLPNELLLRIFTYMPLQSLIAARGIDRRWRALVSEAFIHPARKQLLDLYLQCLDTPSFLESRDAILPHVAPFDRDAYMHWLPPNPPVDFDLWVREWPSYAVMGWIWPGLEDVGECRGWTFWCRCNCLGHTPPYIKNITFHERIKTDPPSGADNPSKLASDSDNAVIYHAAAFLPVGTDITLGGGISWLDEEESATVSIELTVLCVCTCTTDKRRYWYVLDGKRGGEKLKGVVYIGGAGLDLKPDDIVARSWVGFLTMELEETEREGEGEGAGVGECPISPVDAVMHSPTLQISF</sequence>
<comment type="caution">
    <text evidence="2">The sequence shown here is derived from an EMBL/GenBank/DDBJ whole genome shotgun (WGS) entry which is preliminary data.</text>
</comment>
<gene>
    <name evidence="2" type="ORF">BXZ70DRAFT_1005390</name>
</gene>
<keyword evidence="3" id="KW-1185">Reference proteome</keyword>
<proteinExistence type="predicted"/>
<feature type="domain" description="F-box" evidence="1">
    <location>
        <begin position="10"/>
        <end position="59"/>
    </location>
</feature>
<evidence type="ECO:0000313" key="2">
    <source>
        <dbReference type="EMBL" id="KAH8103825.1"/>
    </source>
</evidence>
<evidence type="ECO:0000259" key="1">
    <source>
        <dbReference type="PROSITE" id="PS50181"/>
    </source>
</evidence>
<dbReference type="OrthoDB" id="2788844at2759"/>
<dbReference type="Pfam" id="PF12937">
    <property type="entry name" value="F-box-like"/>
    <property type="match status" value="1"/>
</dbReference>
<dbReference type="SUPFAM" id="SSF81383">
    <property type="entry name" value="F-box domain"/>
    <property type="match status" value="1"/>
</dbReference>
<dbReference type="EMBL" id="JAEVFJ010000006">
    <property type="protein sequence ID" value="KAH8103825.1"/>
    <property type="molecule type" value="Genomic_DNA"/>
</dbReference>
<dbReference type="InterPro" id="IPR036047">
    <property type="entry name" value="F-box-like_dom_sf"/>
</dbReference>
<dbReference type="CDD" id="cd09917">
    <property type="entry name" value="F-box_SF"/>
    <property type="match status" value="1"/>
</dbReference>